<dbReference type="Proteomes" id="UP000606870">
    <property type="component" value="Unassembled WGS sequence"/>
</dbReference>
<comment type="caution">
    <text evidence="5">The sequence shown here is derived from an EMBL/GenBank/DDBJ whole genome shotgun (WGS) entry which is preliminary data.</text>
</comment>
<evidence type="ECO:0000256" key="2">
    <source>
        <dbReference type="ARBA" id="ARBA00023004"/>
    </source>
</evidence>
<evidence type="ECO:0000313" key="5">
    <source>
        <dbReference type="EMBL" id="MBC3537984.1"/>
    </source>
</evidence>
<accession>A0ABR6VM93</accession>
<feature type="domain" description="4Fe-4S ferredoxin-type" evidence="4">
    <location>
        <begin position="5"/>
        <end position="34"/>
    </location>
</feature>
<dbReference type="SUPFAM" id="SSF54862">
    <property type="entry name" value="4Fe-4S ferredoxins"/>
    <property type="match status" value="1"/>
</dbReference>
<protein>
    <submittedName>
        <fullName evidence="5">4Fe-4S binding protein</fullName>
    </submittedName>
</protein>
<dbReference type="Gene3D" id="3.30.70.20">
    <property type="match status" value="1"/>
</dbReference>
<dbReference type="PROSITE" id="PS00198">
    <property type="entry name" value="4FE4S_FER_1"/>
    <property type="match status" value="2"/>
</dbReference>
<keyword evidence="3" id="KW-0411">Iron-sulfur</keyword>
<keyword evidence="2" id="KW-0408">Iron</keyword>
<evidence type="ECO:0000256" key="1">
    <source>
        <dbReference type="ARBA" id="ARBA00022723"/>
    </source>
</evidence>
<dbReference type="Pfam" id="PF12838">
    <property type="entry name" value="Fer4_7"/>
    <property type="match status" value="1"/>
</dbReference>
<name>A0ABR6VM93_9FIRM</name>
<proteinExistence type="predicted"/>
<evidence type="ECO:0000313" key="6">
    <source>
        <dbReference type="Proteomes" id="UP000606870"/>
    </source>
</evidence>
<gene>
    <name evidence="5" type="ORF">H8J70_12115</name>
</gene>
<reference evidence="5 6" key="1">
    <citation type="submission" date="2020-08" db="EMBL/GenBank/DDBJ databases">
        <authorList>
            <person name="Liu C."/>
            <person name="Sun Q."/>
        </authorList>
    </citation>
    <scope>NUCLEOTIDE SEQUENCE [LARGE SCALE GENOMIC DNA]</scope>
    <source>
        <strain evidence="5 6">NSJ-59</strain>
    </source>
</reference>
<evidence type="ECO:0000259" key="4">
    <source>
        <dbReference type="PROSITE" id="PS51379"/>
    </source>
</evidence>
<dbReference type="EMBL" id="JACOGK010000059">
    <property type="protein sequence ID" value="MBC3537984.1"/>
    <property type="molecule type" value="Genomic_DNA"/>
</dbReference>
<keyword evidence="6" id="KW-1185">Reference proteome</keyword>
<sequence>MLGFSADYFNRKECQGCGMCMSICPVGALDMEHCEDGTDRPLVDMSKCIRCTRCMEACEIYKGYHS</sequence>
<feature type="domain" description="4Fe-4S ferredoxin-type" evidence="4">
    <location>
        <begin position="39"/>
        <end position="66"/>
    </location>
</feature>
<keyword evidence="1" id="KW-0479">Metal-binding</keyword>
<evidence type="ECO:0000256" key="3">
    <source>
        <dbReference type="ARBA" id="ARBA00023014"/>
    </source>
</evidence>
<organism evidence="5 6">
    <name type="scientific">Megasphaera hominis</name>
    <dbReference type="NCBI Taxonomy" id="159836"/>
    <lineage>
        <taxon>Bacteria</taxon>
        <taxon>Bacillati</taxon>
        <taxon>Bacillota</taxon>
        <taxon>Negativicutes</taxon>
        <taxon>Veillonellales</taxon>
        <taxon>Veillonellaceae</taxon>
        <taxon>Megasphaera</taxon>
    </lineage>
</organism>
<dbReference type="InterPro" id="IPR017900">
    <property type="entry name" value="4Fe4S_Fe_S_CS"/>
</dbReference>
<dbReference type="InterPro" id="IPR017896">
    <property type="entry name" value="4Fe4S_Fe-S-bd"/>
</dbReference>
<dbReference type="PROSITE" id="PS51379">
    <property type="entry name" value="4FE4S_FER_2"/>
    <property type="match status" value="2"/>
</dbReference>